<evidence type="ECO:0000259" key="1">
    <source>
        <dbReference type="Pfam" id="PF13185"/>
    </source>
</evidence>
<proteinExistence type="predicted"/>
<sequence>MQTFIRVIEIWLPSPDRTRLVLGDGLYGPLGGFRAASERISFAYGEGLPGRAWAARHPIILKDLQTSYFLRGEAAQAAGLTCAVALPVLAGDILLAVVVFLCGDDEAHVGAIELWRNDARENTEMSLVDGYYGTADAFGWLSQNTRFMRGFGLPGLAWQAGLPVAMADLGRAHGFLRWEGAVKVGLNKGMAFPYPDDGSGLTWVLAFISAQGTPIARRFEIWLPDEARASLVLQVDDGGAEGSEAEEGPSISVPRGEGLVGRAWSTCAPVVAHATGAGSGDTAPGQAESGAAVAIPFLREARLSAVVVWRF</sequence>
<dbReference type="InterPro" id="IPR029016">
    <property type="entry name" value="GAF-like_dom_sf"/>
</dbReference>
<evidence type="ECO:0000313" key="3">
    <source>
        <dbReference type="Proteomes" id="UP001139516"/>
    </source>
</evidence>
<comment type="caution">
    <text evidence="2">The sequence shown here is derived from an EMBL/GenBank/DDBJ whole genome shotgun (WGS) entry which is preliminary data.</text>
</comment>
<dbReference type="AlphaFoldDB" id="A0A9X1YA09"/>
<accession>A0A9X1YA09</accession>
<dbReference type="Proteomes" id="UP001139516">
    <property type="component" value="Unassembled WGS sequence"/>
</dbReference>
<reference evidence="2" key="1">
    <citation type="submission" date="2022-04" db="EMBL/GenBank/DDBJ databases">
        <title>Roseomonas acroporae sp. nov., isolated from coral Acropora digitifera.</title>
        <authorList>
            <person name="Sun H."/>
        </authorList>
    </citation>
    <scope>NUCLEOTIDE SEQUENCE</scope>
    <source>
        <strain evidence="2">NAR14</strain>
    </source>
</reference>
<dbReference type="SUPFAM" id="SSF55781">
    <property type="entry name" value="GAF domain-like"/>
    <property type="match status" value="1"/>
</dbReference>
<protein>
    <submittedName>
        <fullName evidence="2">GAF domain-containing protein</fullName>
    </submittedName>
</protein>
<feature type="domain" description="GAF" evidence="1">
    <location>
        <begin position="32"/>
        <end position="100"/>
    </location>
</feature>
<gene>
    <name evidence="2" type="ORF">M0638_12075</name>
</gene>
<keyword evidence="3" id="KW-1185">Reference proteome</keyword>
<dbReference type="RefSeq" id="WP_248667241.1">
    <property type="nucleotide sequence ID" value="NZ_JALPRX010000050.1"/>
</dbReference>
<name>A0A9X1YA09_9PROT</name>
<dbReference type="InterPro" id="IPR003018">
    <property type="entry name" value="GAF"/>
</dbReference>
<evidence type="ECO:0000313" key="2">
    <source>
        <dbReference type="EMBL" id="MCK8785120.1"/>
    </source>
</evidence>
<organism evidence="2 3">
    <name type="scientific">Roseomonas acroporae</name>
    <dbReference type="NCBI Taxonomy" id="2937791"/>
    <lineage>
        <taxon>Bacteria</taxon>
        <taxon>Pseudomonadati</taxon>
        <taxon>Pseudomonadota</taxon>
        <taxon>Alphaproteobacteria</taxon>
        <taxon>Acetobacterales</taxon>
        <taxon>Roseomonadaceae</taxon>
        <taxon>Roseomonas</taxon>
    </lineage>
</organism>
<dbReference type="EMBL" id="JALPRX010000050">
    <property type="protein sequence ID" value="MCK8785120.1"/>
    <property type="molecule type" value="Genomic_DNA"/>
</dbReference>
<dbReference type="Gene3D" id="3.30.450.40">
    <property type="match status" value="1"/>
</dbReference>
<dbReference type="Pfam" id="PF13185">
    <property type="entry name" value="GAF_2"/>
    <property type="match status" value="1"/>
</dbReference>